<keyword evidence="16" id="KW-1185">Reference proteome</keyword>
<accession>F1A3X6</accession>
<evidence type="ECO:0000259" key="14">
    <source>
        <dbReference type="PROSITE" id="PS50259"/>
    </source>
</evidence>
<dbReference type="FunCoup" id="F1A3X6">
    <property type="interactions" value="3"/>
</dbReference>
<keyword evidence="10" id="KW-0325">Glycoprotein</keyword>
<dbReference type="InterPro" id="IPR003760">
    <property type="entry name" value="PnrA-like"/>
</dbReference>
<sequence length="828" mass="94571">MALIIPGFKNDFADNMQIVEGFQSSAKELNIIESRVEENIQISDLNKSISYLIQNKYNLIIFSNYIYLNYSYSISNIYNNVSFIIVNNDPNSLIKNNIDNSNSNIIEIYYPTAYSSFLAGFASGVGTYYNKIAYLTNGEEDVSLLNMFYFGAKLANPNIKVLYYSVGKNATQEIVSSSLDFLIYKRVDCICGTGVYEKMILNYVEEKKYLNYILAQSNAYPNLNKDKIIFNMVKNWTVSLVPIISSIKNKVVNSNNSNSGTSPTITTSTFNFNYSFFVFEFSSIINFYPAIISNLDSFNNIFQHDFNAPYKEKYNILIDSNKQININNFKLGYQCDDFMKIDGECIQKLQFQNRNFQNLEFLGAYDGTAGKIKESRPIKIGFTVVCSFFMAMLVFIQICIYKLKNKPSFKSASPTFLVFITIGGMLGYFGIIIWNSGINNFSCHFKFWSISIGFSMMIGAIVVKNFRIWLIFDNPKLRQIKITNLQLLPWVLGMLLINIFLLCLISFHGGVSSSTRYVDPFNYKSVCQMSAKGMSALFVLLGYFCVILLVGVFVSWKIRIVDIEEFNESKTIAHTLYSISFCLLIIIPLLISQKSNVNVNLILCTAGVFLISAIILNMFIPKFYGLFIYGANGSNEIFRRNKPEMKDDGKKNNNNNNNKRVNLYLYDFTDDESESKSSAKEMEEFTNVFTQQPNSDVGNENTNYDDQTFTTEASEQPNPTPRTNITNTPRTDISTPRTDMLMTPRTFAMNTPRIELSTPRSENEMVMTPRQYHNHITSLSPIVEEENKNSNESDKEDNEKESQHIEINIDEVFNNNSKNNNSSNNEDK</sequence>
<evidence type="ECO:0000313" key="16">
    <source>
        <dbReference type="Proteomes" id="UP000001064"/>
    </source>
</evidence>
<evidence type="ECO:0000256" key="9">
    <source>
        <dbReference type="ARBA" id="ARBA00023170"/>
    </source>
</evidence>
<dbReference type="GO" id="GO:0004930">
    <property type="term" value="F:G protein-coupled receptor activity"/>
    <property type="evidence" value="ECO:0000318"/>
    <property type="project" value="GO_Central"/>
</dbReference>
<evidence type="ECO:0000256" key="4">
    <source>
        <dbReference type="ARBA" id="ARBA00022692"/>
    </source>
</evidence>
<dbReference type="InParanoid" id="F1A3X6"/>
<dbReference type="CDD" id="cd15047">
    <property type="entry name" value="7tmC_GABA-B-like"/>
    <property type="match status" value="1"/>
</dbReference>
<feature type="transmembrane region" description="Helical" evidence="13">
    <location>
        <begin position="447"/>
        <end position="466"/>
    </location>
</feature>
<dbReference type="EMBL" id="GL871484">
    <property type="protein sequence ID" value="EGC29103.1"/>
    <property type="molecule type" value="Genomic_DNA"/>
</dbReference>
<feature type="compositionally biased region" description="Polar residues" evidence="12">
    <location>
        <begin position="690"/>
        <end position="716"/>
    </location>
</feature>
<feature type="transmembrane region" description="Helical" evidence="13">
    <location>
        <begin position="380"/>
        <end position="403"/>
    </location>
</feature>
<evidence type="ECO:0000256" key="8">
    <source>
        <dbReference type="ARBA" id="ARBA00023136"/>
    </source>
</evidence>
<dbReference type="PANTHER" id="PTHR46924:SF4">
    <property type="entry name" value="METABOTROPIC GLUTAMATE RECEPTOR-LIKE PROTEIN N"/>
    <property type="match status" value="1"/>
</dbReference>
<dbReference type="GeneID" id="10506597"/>
<feature type="compositionally biased region" description="Basic and acidic residues" evidence="12">
    <location>
        <begin position="785"/>
        <end position="804"/>
    </location>
</feature>
<feature type="region of interest" description="Disordered" evidence="12">
    <location>
        <begin position="690"/>
        <end position="738"/>
    </location>
</feature>
<keyword evidence="9" id="KW-0675">Receptor</keyword>
<keyword evidence="8 13" id="KW-0472">Membrane</keyword>
<feature type="region of interest" description="Disordered" evidence="12">
    <location>
        <begin position="775"/>
        <end position="828"/>
    </location>
</feature>
<evidence type="ECO:0000256" key="12">
    <source>
        <dbReference type="SAM" id="MobiDB-lite"/>
    </source>
</evidence>
<dbReference type="eggNOG" id="KOG1055">
    <property type="taxonomic scope" value="Eukaryota"/>
</dbReference>
<dbReference type="InterPro" id="IPR017978">
    <property type="entry name" value="GPCR_3_C"/>
</dbReference>
<evidence type="ECO:0000256" key="11">
    <source>
        <dbReference type="ARBA" id="ARBA00023224"/>
    </source>
</evidence>
<keyword evidence="5" id="KW-0732">Signal</keyword>
<dbReference type="PROSITE" id="PS50259">
    <property type="entry name" value="G_PROTEIN_RECEP_F3_4"/>
    <property type="match status" value="1"/>
</dbReference>
<feature type="transmembrane region" description="Helical" evidence="13">
    <location>
        <begin position="575"/>
        <end position="591"/>
    </location>
</feature>
<feature type="transmembrane region" description="Helical" evidence="13">
    <location>
        <begin position="415"/>
        <end position="435"/>
    </location>
</feature>
<dbReference type="Pfam" id="PF02608">
    <property type="entry name" value="Bmp"/>
    <property type="match status" value="1"/>
</dbReference>
<evidence type="ECO:0000313" key="15">
    <source>
        <dbReference type="EMBL" id="EGC29103.1"/>
    </source>
</evidence>
<evidence type="ECO:0000256" key="10">
    <source>
        <dbReference type="ARBA" id="ARBA00023180"/>
    </source>
</evidence>
<keyword evidence="4 13" id="KW-0812">Transmembrane</keyword>
<dbReference type="InterPro" id="IPR051530">
    <property type="entry name" value="mGluR/GABA-B-like"/>
</dbReference>
<evidence type="ECO:0000256" key="1">
    <source>
        <dbReference type="ARBA" id="ARBA00004141"/>
    </source>
</evidence>
<evidence type="ECO:0000256" key="6">
    <source>
        <dbReference type="ARBA" id="ARBA00022989"/>
    </source>
</evidence>
<proteinExistence type="inferred from homology"/>
<feature type="transmembrane region" description="Helical" evidence="13">
    <location>
        <begin position="487"/>
        <end position="511"/>
    </location>
</feature>
<keyword evidence="6 13" id="KW-1133">Transmembrane helix</keyword>
<evidence type="ECO:0000256" key="13">
    <source>
        <dbReference type="SAM" id="Phobius"/>
    </source>
</evidence>
<evidence type="ECO:0000256" key="2">
    <source>
        <dbReference type="ARBA" id="ARBA00005414"/>
    </source>
</evidence>
<keyword evidence="7" id="KW-0297">G-protein coupled receptor</keyword>
<evidence type="ECO:0000256" key="7">
    <source>
        <dbReference type="ARBA" id="ARBA00023040"/>
    </source>
</evidence>
<comment type="subcellular location">
    <subcellularLocation>
        <location evidence="1">Membrane</location>
        <topology evidence="1">Multi-pass membrane protein</topology>
    </subcellularLocation>
</comment>
<feature type="transmembrane region" description="Helical" evidence="13">
    <location>
        <begin position="531"/>
        <end position="554"/>
    </location>
</feature>
<protein>
    <recommendedName>
        <fullName evidence="14">G-protein coupled receptors family 3 profile domain-containing protein</fullName>
    </recommendedName>
</protein>
<reference evidence="16" key="1">
    <citation type="journal article" date="2011" name="Genome Biol.">
        <title>Comparative genomics of the social amoebae Dictyostelium discoideum and Dictyostelium purpureum.</title>
        <authorList>
            <consortium name="US DOE Joint Genome Institute (JGI-PGF)"/>
            <person name="Sucgang R."/>
            <person name="Kuo A."/>
            <person name="Tian X."/>
            <person name="Salerno W."/>
            <person name="Parikh A."/>
            <person name="Feasley C.L."/>
            <person name="Dalin E."/>
            <person name="Tu H."/>
            <person name="Huang E."/>
            <person name="Barry K."/>
            <person name="Lindquist E."/>
            <person name="Shapiro H."/>
            <person name="Bruce D."/>
            <person name="Schmutz J."/>
            <person name="Salamov A."/>
            <person name="Fey P."/>
            <person name="Gaudet P."/>
            <person name="Anjard C."/>
            <person name="Babu M.M."/>
            <person name="Basu S."/>
            <person name="Bushmanova Y."/>
            <person name="van der Wel H."/>
            <person name="Katoh-Kurasawa M."/>
            <person name="Dinh C."/>
            <person name="Coutinho P.M."/>
            <person name="Saito T."/>
            <person name="Elias M."/>
            <person name="Schaap P."/>
            <person name="Kay R.R."/>
            <person name="Henrissat B."/>
            <person name="Eichinger L."/>
            <person name="Rivero F."/>
            <person name="Putnam N.H."/>
            <person name="West C.M."/>
            <person name="Loomis W.F."/>
            <person name="Chisholm R.L."/>
            <person name="Shaulsky G."/>
            <person name="Strassmann J.E."/>
            <person name="Queller D.C."/>
            <person name="Kuspa A."/>
            <person name="Grigoriev I.V."/>
        </authorList>
    </citation>
    <scope>NUCLEOTIDE SEQUENCE [LARGE SCALE GENOMIC DNA]</scope>
    <source>
        <strain evidence="16">QSDP1</strain>
    </source>
</reference>
<gene>
    <name evidence="15" type="ORF">DICPUDRAFT_159361</name>
</gene>
<dbReference type="Gene3D" id="3.40.50.2300">
    <property type="match status" value="2"/>
</dbReference>
<dbReference type="Proteomes" id="UP000001064">
    <property type="component" value="Unassembled WGS sequence"/>
</dbReference>
<dbReference type="GO" id="GO:0005886">
    <property type="term" value="C:plasma membrane"/>
    <property type="evidence" value="ECO:0000318"/>
    <property type="project" value="GO_Central"/>
</dbReference>
<dbReference type="VEuPathDB" id="AmoebaDB:DICPUDRAFT_159361"/>
<name>F1A3X6_DICPU</name>
<dbReference type="RefSeq" id="XP_003294369.1">
    <property type="nucleotide sequence ID" value="XM_003294321.1"/>
</dbReference>
<dbReference type="GO" id="GO:0007186">
    <property type="term" value="P:G protein-coupled receptor signaling pathway"/>
    <property type="evidence" value="ECO:0000318"/>
    <property type="project" value="GO_Central"/>
</dbReference>
<feature type="compositionally biased region" description="Low complexity" evidence="12">
    <location>
        <begin position="814"/>
        <end position="828"/>
    </location>
</feature>
<evidence type="ECO:0000256" key="5">
    <source>
        <dbReference type="ARBA" id="ARBA00022729"/>
    </source>
</evidence>
<dbReference type="Pfam" id="PF00003">
    <property type="entry name" value="7tm_3"/>
    <property type="match status" value="1"/>
</dbReference>
<feature type="domain" description="G-protein coupled receptors family 3 profile" evidence="14">
    <location>
        <begin position="378"/>
        <end position="642"/>
    </location>
</feature>
<comment type="similarity">
    <text evidence="3">In the N-terminal section; belongs to the BMP lipoprotein family.</text>
</comment>
<dbReference type="OMA" id="SQHIEIN"/>
<feature type="transmembrane region" description="Helical" evidence="13">
    <location>
        <begin position="597"/>
        <end position="620"/>
    </location>
</feature>
<dbReference type="OrthoDB" id="5597995at2759"/>
<dbReference type="PANTHER" id="PTHR46924">
    <property type="entry name" value="METABOTROPIC GLUTAMATE RECEPTOR-LIKE PROTEIN C-RELATED-RELATED"/>
    <property type="match status" value="1"/>
</dbReference>
<organism evidence="15 16">
    <name type="scientific">Dictyostelium purpureum</name>
    <name type="common">Slime mold</name>
    <dbReference type="NCBI Taxonomy" id="5786"/>
    <lineage>
        <taxon>Eukaryota</taxon>
        <taxon>Amoebozoa</taxon>
        <taxon>Evosea</taxon>
        <taxon>Eumycetozoa</taxon>
        <taxon>Dictyostelia</taxon>
        <taxon>Dictyosteliales</taxon>
        <taxon>Dictyosteliaceae</taxon>
        <taxon>Dictyostelium</taxon>
    </lineage>
</organism>
<feature type="compositionally biased region" description="Low complexity" evidence="12">
    <location>
        <begin position="721"/>
        <end position="731"/>
    </location>
</feature>
<evidence type="ECO:0000256" key="3">
    <source>
        <dbReference type="ARBA" id="ARBA00010620"/>
    </source>
</evidence>
<keyword evidence="11" id="KW-0807">Transducer</keyword>
<comment type="similarity">
    <text evidence="2">In the C-terminal section; belongs to the G-protein coupled receptor 3 family. GABA-B receptor subfamily.</text>
</comment>
<dbReference type="KEGG" id="dpp:DICPUDRAFT_159361"/>
<dbReference type="AlphaFoldDB" id="F1A3X6"/>